<dbReference type="GO" id="GO:0004674">
    <property type="term" value="F:protein serine/threonine kinase activity"/>
    <property type="evidence" value="ECO:0007669"/>
    <property type="project" value="UniProtKB-EC"/>
</dbReference>
<name>L8HGP7_ACACF</name>
<dbReference type="PANTHER" id="PTHR48012:SF28">
    <property type="entry name" value="SERINE_THREONINE-PROTEIN KINASE PAKE-RELATED"/>
    <property type="match status" value="1"/>
</dbReference>
<evidence type="ECO:0000256" key="3">
    <source>
        <dbReference type="ARBA" id="ARBA00022840"/>
    </source>
</evidence>
<dbReference type="InterPro" id="IPR017441">
    <property type="entry name" value="Protein_kinase_ATP_BS"/>
</dbReference>
<dbReference type="Gene3D" id="1.10.510.10">
    <property type="entry name" value="Transferase(Phosphotransferase) domain 1"/>
    <property type="match status" value="1"/>
</dbReference>
<keyword evidence="6" id="KW-0812">Transmembrane</keyword>
<dbReference type="RefSeq" id="XP_004356624.1">
    <property type="nucleotide sequence ID" value="XM_004356571.1"/>
</dbReference>
<dbReference type="PROSITE" id="PS00107">
    <property type="entry name" value="PROTEIN_KINASE_ATP"/>
    <property type="match status" value="1"/>
</dbReference>
<dbReference type="SMART" id="SM00220">
    <property type="entry name" value="S_TKc"/>
    <property type="match status" value="1"/>
</dbReference>
<gene>
    <name evidence="8" type="ORF">ACA1_173820</name>
</gene>
<evidence type="ECO:0000256" key="4">
    <source>
        <dbReference type="PROSITE-ProRule" id="PRU10141"/>
    </source>
</evidence>
<feature type="region of interest" description="Disordered" evidence="5">
    <location>
        <begin position="460"/>
        <end position="486"/>
    </location>
</feature>
<dbReference type="PROSITE" id="PS00108">
    <property type="entry name" value="PROTEIN_KINASE_ST"/>
    <property type="match status" value="1"/>
</dbReference>
<dbReference type="VEuPathDB" id="AmoebaDB:ACA1_173820"/>
<proteinExistence type="predicted"/>
<feature type="binding site" evidence="4">
    <location>
        <position position="61"/>
    </location>
    <ligand>
        <name>ATP</name>
        <dbReference type="ChEBI" id="CHEBI:30616"/>
    </ligand>
</feature>
<evidence type="ECO:0000259" key="7">
    <source>
        <dbReference type="PROSITE" id="PS50011"/>
    </source>
</evidence>
<dbReference type="GO" id="GO:0005524">
    <property type="term" value="F:ATP binding"/>
    <property type="evidence" value="ECO:0007669"/>
    <property type="project" value="UniProtKB-UniRule"/>
</dbReference>
<dbReference type="SUPFAM" id="SSF56112">
    <property type="entry name" value="Protein kinase-like (PK-like)"/>
    <property type="match status" value="1"/>
</dbReference>
<dbReference type="InterPro" id="IPR000719">
    <property type="entry name" value="Prot_kinase_dom"/>
</dbReference>
<protein>
    <recommendedName>
        <fullName evidence="1">non-specific serine/threonine protein kinase</fullName>
        <ecNumber evidence="1">2.7.11.1</ecNumber>
    </recommendedName>
</protein>
<dbReference type="Proteomes" id="UP000011083">
    <property type="component" value="Unassembled WGS sequence"/>
</dbReference>
<dbReference type="PROSITE" id="PS50011">
    <property type="entry name" value="PROTEIN_KINASE_DOM"/>
    <property type="match status" value="1"/>
</dbReference>
<dbReference type="InterPro" id="IPR050629">
    <property type="entry name" value="STE20/SPS1-PAK"/>
</dbReference>
<feature type="transmembrane region" description="Helical" evidence="6">
    <location>
        <begin position="588"/>
        <end position="609"/>
    </location>
</feature>
<evidence type="ECO:0000256" key="2">
    <source>
        <dbReference type="ARBA" id="ARBA00022741"/>
    </source>
</evidence>
<feature type="region of interest" description="Disordered" evidence="5">
    <location>
        <begin position="361"/>
        <end position="406"/>
    </location>
</feature>
<keyword evidence="8" id="KW-0418">Kinase</keyword>
<dbReference type="FunFam" id="1.10.510.10:FF:001091">
    <property type="entry name" value="STE family protein kinase"/>
    <property type="match status" value="1"/>
</dbReference>
<dbReference type="InterPro" id="IPR008271">
    <property type="entry name" value="Ser/Thr_kinase_AS"/>
</dbReference>
<evidence type="ECO:0000256" key="6">
    <source>
        <dbReference type="SAM" id="Phobius"/>
    </source>
</evidence>
<keyword evidence="3 4" id="KW-0067">ATP-binding</keyword>
<reference evidence="8 9" key="1">
    <citation type="journal article" date="2013" name="Genome Biol.">
        <title>Genome of Acanthamoeba castellanii highlights extensive lateral gene transfer and early evolution of tyrosine kinase signaling.</title>
        <authorList>
            <person name="Clarke M."/>
            <person name="Lohan A.J."/>
            <person name="Liu B."/>
            <person name="Lagkouvardos I."/>
            <person name="Roy S."/>
            <person name="Zafar N."/>
            <person name="Bertelli C."/>
            <person name="Schilde C."/>
            <person name="Kianianmomeni A."/>
            <person name="Burglin T.R."/>
            <person name="Frech C."/>
            <person name="Turcotte B."/>
            <person name="Kopec K.O."/>
            <person name="Synnott J.M."/>
            <person name="Choo C."/>
            <person name="Paponov I."/>
            <person name="Finkler A."/>
            <person name="Soon Heng Tan C."/>
            <person name="Hutchins A.P."/>
            <person name="Weinmeier T."/>
            <person name="Rattei T."/>
            <person name="Chu J.S."/>
            <person name="Gimenez G."/>
            <person name="Irimia M."/>
            <person name="Rigden D.J."/>
            <person name="Fitzpatrick D.A."/>
            <person name="Lorenzo-Morales J."/>
            <person name="Bateman A."/>
            <person name="Chiu C.H."/>
            <person name="Tang P."/>
            <person name="Hegemann P."/>
            <person name="Fromm H."/>
            <person name="Raoult D."/>
            <person name="Greub G."/>
            <person name="Miranda-Saavedra D."/>
            <person name="Chen N."/>
            <person name="Nash P."/>
            <person name="Ginger M.L."/>
            <person name="Horn M."/>
            <person name="Schaap P."/>
            <person name="Caler L."/>
            <person name="Loftus B."/>
        </authorList>
    </citation>
    <scope>NUCLEOTIDE SEQUENCE [LARGE SCALE GENOMIC DNA]</scope>
    <source>
        <strain evidence="8 9">Neff</strain>
    </source>
</reference>
<keyword evidence="2 4" id="KW-0547">Nucleotide-binding</keyword>
<dbReference type="AlphaFoldDB" id="L8HGP7"/>
<organism evidence="8 9">
    <name type="scientific">Acanthamoeba castellanii (strain ATCC 30010 / Neff)</name>
    <dbReference type="NCBI Taxonomy" id="1257118"/>
    <lineage>
        <taxon>Eukaryota</taxon>
        <taxon>Amoebozoa</taxon>
        <taxon>Discosea</taxon>
        <taxon>Longamoebia</taxon>
        <taxon>Centramoebida</taxon>
        <taxon>Acanthamoebidae</taxon>
        <taxon>Acanthamoeba</taxon>
    </lineage>
</organism>
<dbReference type="EMBL" id="KB007811">
    <property type="protein sequence ID" value="ELR24724.1"/>
    <property type="molecule type" value="Genomic_DNA"/>
</dbReference>
<dbReference type="Pfam" id="PF00069">
    <property type="entry name" value="Pkinase"/>
    <property type="match status" value="1"/>
</dbReference>
<dbReference type="KEGG" id="acan:ACA1_173820"/>
<dbReference type="EC" id="2.7.11.1" evidence="1"/>
<dbReference type="InterPro" id="IPR011009">
    <property type="entry name" value="Kinase-like_dom_sf"/>
</dbReference>
<feature type="compositionally biased region" description="Low complexity" evidence="5">
    <location>
        <begin position="460"/>
        <end position="473"/>
    </location>
</feature>
<feature type="domain" description="Protein kinase" evidence="7">
    <location>
        <begin position="32"/>
        <end position="291"/>
    </location>
</feature>
<dbReference type="GO" id="GO:0005737">
    <property type="term" value="C:cytoplasm"/>
    <property type="evidence" value="ECO:0007669"/>
    <property type="project" value="TreeGrafter"/>
</dbReference>
<keyword evidence="9" id="KW-1185">Reference proteome</keyword>
<evidence type="ECO:0000313" key="8">
    <source>
        <dbReference type="EMBL" id="ELR24724.1"/>
    </source>
</evidence>
<evidence type="ECO:0000313" key="9">
    <source>
        <dbReference type="Proteomes" id="UP000011083"/>
    </source>
</evidence>
<dbReference type="OMA" id="AYEMCAG"/>
<evidence type="ECO:0000256" key="5">
    <source>
        <dbReference type="SAM" id="MobiDB-lite"/>
    </source>
</evidence>
<evidence type="ECO:0000256" key="1">
    <source>
        <dbReference type="ARBA" id="ARBA00012513"/>
    </source>
</evidence>
<keyword evidence="8" id="KW-0808">Transferase</keyword>
<keyword evidence="6" id="KW-0472">Membrane</keyword>
<sequence>MKASGPVVVGGPFNVHVDFEFSWSGQDPGDIFEFVEKLGEGAFGAVHKAVHKASGFLLAIKVLAIGDPNSEVNKDIRKEIDILRKCKSPHIVSYFGTALQKAPDDTHDLWIMMDYCGKGSVRDIICRLERPLTEREVAEVMQGTLLGLAYLHSLGITHRDVKAANILLTEKGQVKIADFGVSQQLTGTVGGGDTLTGTPLWMAPEVVQRRITPEHDIWSLGITAIECADGWPPHADLKPMRAMMGIPVRPPPTLADPRKWSKEFNSFIASTLIKDPSKRPSAVELLQHPFITKNARNVDPLKDLLAASPKGVWEVNFAELHALFREGGEAGQHTGRVNLKIYHDHLHRKRRERERFLPDFLQRGGQQTVSDGPTGPAPPAPARPKRVSATCPPSPGPTGDLGTAVINDTSDVRTMATPLYLRNRGVKATADDDGDDDDGGNYEFSDTVAVKTVVTPAASAKQVPTAAAAAPPAGKRKKEDSGPLNTKRNAIYIPTFLARSVSLFRGNASAPAGDGPTTTTPSYAMALSAKGDGPAVAAGAAAQPYGPGKASEKGGPLLQNGGLVGPVGLPGWRMQRRLSRYLPNDRSVITYSMVVVLFLSLLLNVYLLFWADRGASPPSSASAYYRPAGRAEQADALHQLGKLVDWLTSSLGRHK</sequence>
<keyword evidence="6" id="KW-1133">Transmembrane helix</keyword>
<dbReference type="STRING" id="1257118.L8HGP7"/>
<dbReference type="PANTHER" id="PTHR48012">
    <property type="entry name" value="STERILE20-LIKE KINASE, ISOFORM B-RELATED"/>
    <property type="match status" value="1"/>
</dbReference>
<dbReference type="GeneID" id="14925749"/>
<accession>L8HGP7</accession>